<evidence type="ECO:0000256" key="2">
    <source>
        <dbReference type="ARBA" id="ARBA00023125"/>
    </source>
</evidence>
<dbReference type="SMART" id="SM00866">
    <property type="entry name" value="UTRA"/>
    <property type="match status" value="1"/>
</dbReference>
<dbReference type="PROSITE" id="PS50949">
    <property type="entry name" value="HTH_GNTR"/>
    <property type="match status" value="1"/>
</dbReference>
<dbReference type="Pfam" id="PF07702">
    <property type="entry name" value="UTRA"/>
    <property type="match status" value="1"/>
</dbReference>
<feature type="domain" description="HTH gntR-type" evidence="4">
    <location>
        <begin position="14"/>
        <end position="82"/>
    </location>
</feature>
<dbReference type="GO" id="GO:0003700">
    <property type="term" value="F:DNA-binding transcription factor activity"/>
    <property type="evidence" value="ECO:0007669"/>
    <property type="project" value="InterPro"/>
</dbReference>
<keyword evidence="3" id="KW-0804">Transcription</keyword>
<evidence type="ECO:0000313" key="6">
    <source>
        <dbReference type="Proteomes" id="UP000198716"/>
    </source>
</evidence>
<reference evidence="6" key="1">
    <citation type="submission" date="2016-10" db="EMBL/GenBank/DDBJ databases">
        <authorList>
            <person name="Varghese N."/>
            <person name="Submissions S."/>
        </authorList>
    </citation>
    <scope>NUCLEOTIDE SEQUENCE [LARGE SCALE GENOMIC DNA]</scope>
    <source>
        <strain evidence="6">DSM 45004</strain>
    </source>
</reference>
<dbReference type="PANTHER" id="PTHR44846:SF17">
    <property type="entry name" value="GNTR-FAMILY TRANSCRIPTIONAL REGULATOR"/>
    <property type="match status" value="1"/>
</dbReference>
<evidence type="ECO:0000256" key="3">
    <source>
        <dbReference type="ARBA" id="ARBA00023163"/>
    </source>
</evidence>
<dbReference type="InterPro" id="IPR036390">
    <property type="entry name" value="WH_DNA-bd_sf"/>
</dbReference>
<dbReference type="GO" id="GO:0045892">
    <property type="term" value="P:negative regulation of DNA-templated transcription"/>
    <property type="evidence" value="ECO:0007669"/>
    <property type="project" value="TreeGrafter"/>
</dbReference>
<dbReference type="Gene3D" id="1.10.10.10">
    <property type="entry name" value="Winged helix-like DNA-binding domain superfamily/Winged helix DNA-binding domain"/>
    <property type="match status" value="1"/>
</dbReference>
<organism evidence="5 6">
    <name type="scientific">Actinopolyspora alba</name>
    <dbReference type="NCBI Taxonomy" id="673379"/>
    <lineage>
        <taxon>Bacteria</taxon>
        <taxon>Bacillati</taxon>
        <taxon>Actinomycetota</taxon>
        <taxon>Actinomycetes</taxon>
        <taxon>Actinopolysporales</taxon>
        <taxon>Actinopolysporaceae</taxon>
        <taxon>Actinopolyspora</taxon>
        <taxon>Actinopolyspora alba group</taxon>
    </lineage>
</organism>
<dbReference type="SUPFAM" id="SSF46785">
    <property type="entry name" value="Winged helix' DNA-binding domain"/>
    <property type="match status" value="1"/>
</dbReference>
<sequence>MSCYAGDMSQRDWRPRYIQVAEELREQIHEGRLSPGEPLHSEPEIAETYGLSRTSVRNAIKLLRNWGLVTVQKGKGTYVRQPPQRVKRDADSRYQWEKDRVVNPQEDRAREGATEADTGLPFERLSFHIAYDTTQADDDLATVFGIAPDTKLLRRTYETRDTADGTSFRSATSYLVYDTVSANPALLDEANEPWPGGTQHQLSTLGIEIDRITDEVTARLPTPEEAHQMGIDEGVVVLSVRKISIDTTDTVAEVSDILMSADRTLLSYTTHLNRWDQ</sequence>
<dbReference type="SMART" id="SM00345">
    <property type="entry name" value="HTH_GNTR"/>
    <property type="match status" value="1"/>
</dbReference>
<dbReference type="CDD" id="cd07377">
    <property type="entry name" value="WHTH_GntR"/>
    <property type="match status" value="1"/>
</dbReference>
<dbReference type="EMBL" id="FOMZ01000008">
    <property type="protein sequence ID" value="SFE11506.1"/>
    <property type="molecule type" value="Genomic_DNA"/>
</dbReference>
<dbReference type="InterPro" id="IPR036388">
    <property type="entry name" value="WH-like_DNA-bd_sf"/>
</dbReference>
<protein>
    <submittedName>
        <fullName evidence="5">Transcriptional regulator, GntR family</fullName>
    </submittedName>
</protein>
<dbReference type="SUPFAM" id="SSF64288">
    <property type="entry name" value="Chorismate lyase-like"/>
    <property type="match status" value="1"/>
</dbReference>
<dbReference type="AlphaFoldDB" id="A0A1I1XVZ6"/>
<keyword evidence="6" id="KW-1185">Reference proteome</keyword>
<dbReference type="PANTHER" id="PTHR44846">
    <property type="entry name" value="MANNOSYL-D-GLYCERATE TRANSPORT/METABOLISM SYSTEM REPRESSOR MNGR-RELATED"/>
    <property type="match status" value="1"/>
</dbReference>
<evidence type="ECO:0000313" key="5">
    <source>
        <dbReference type="EMBL" id="SFE11506.1"/>
    </source>
</evidence>
<dbReference type="Pfam" id="PF00392">
    <property type="entry name" value="GntR"/>
    <property type="match status" value="1"/>
</dbReference>
<evidence type="ECO:0000259" key="4">
    <source>
        <dbReference type="PROSITE" id="PS50949"/>
    </source>
</evidence>
<keyword evidence="1" id="KW-0805">Transcription regulation</keyword>
<name>A0A1I1XVZ6_9ACTN</name>
<dbReference type="Gene3D" id="3.40.1410.10">
    <property type="entry name" value="Chorismate lyase-like"/>
    <property type="match status" value="1"/>
</dbReference>
<dbReference type="GO" id="GO:0003677">
    <property type="term" value="F:DNA binding"/>
    <property type="evidence" value="ECO:0007669"/>
    <property type="project" value="UniProtKB-KW"/>
</dbReference>
<gene>
    <name evidence="5" type="ORF">SAMN04487819_1083</name>
</gene>
<dbReference type="InterPro" id="IPR011663">
    <property type="entry name" value="UTRA"/>
</dbReference>
<dbReference type="InterPro" id="IPR028978">
    <property type="entry name" value="Chorismate_lyase_/UTRA_dom_sf"/>
</dbReference>
<accession>A0A1I1XVZ6</accession>
<proteinExistence type="predicted"/>
<dbReference type="PRINTS" id="PR00035">
    <property type="entry name" value="HTHGNTR"/>
</dbReference>
<dbReference type="Proteomes" id="UP000198716">
    <property type="component" value="Unassembled WGS sequence"/>
</dbReference>
<dbReference type="InterPro" id="IPR000524">
    <property type="entry name" value="Tscrpt_reg_HTH_GntR"/>
</dbReference>
<dbReference type="InterPro" id="IPR050679">
    <property type="entry name" value="Bact_HTH_transcr_reg"/>
</dbReference>
<keyword evidence="2" id="KW-0238">DNA-binding</keyword>
<evidence type="ECO:0000256" key="1">
    <source>
        <dbReference type="ARBA" id="ARBA00023015"/>
    </source>
</evidence>